<evidence type="ECO:0000313" key="8">
    <source>
        <dbReference type="EMBL" id="TLP79996.1"/>
    </source>
</evidence>
<dbReference type="EMBL" id="VAWA01000001">
    <property type="protein sequence ID" value="TLP79996.1"/>
    <property type="molecule type" value="Genomic_DNA"/>
</dbReference>
<dbReference type="GO" id="GO:0005886">
    <property type="term" value="C:plasma membrane"/>
    <property type="evidence" value="ECO:0007669"/>
    <property type="project" value="UniProtKB-SubCell"/>
</dbReference>
<evidence type="ECO:0000256" key="7">
    <source>
        <dbReference type="SAM" id="Phobius"/>
    </source>
</evidence>
<dbReference type="RefSeq" id="WP_138168958.1">
    <property type="nucleotide sequence ID" value="NZ_VAWA01000001.1"/>
</dbReference>
<keyword evidence="4 7" id="KW-1133">Transmembrane helix</keyword>
<keyword evidence="5 7" id="KW-0472">Membrane</keyword>
<dbReference type="InterPro" id="IPR001123">
    <property type="entry name" value="LeuE-type"/>
</dbReference>
<keyword evidence="3 7" id="KW-0812">Transmembrane</keyword>
<feature type="transmembrane region" description="Helical" evidence="7">
    <location>
        <begin position="164"/>
        <end position="184"/>
    </location>
</feature>
<dbReference type="GO" id="GO:0015171">
    <property type="term" value="F:amino acid transmembrane transporter activity"/>
    <property type="evidence" value="ECO:0007669"/>
    <property type="project" value="TreeGrafter"/>
</dbReference>
<dbReference type="Pfam" id="PF01810">
    <property type="entry name" value="LysE"/>
    <property type="match status" value="1"/>
</dbReference>
<organism evidence="8 9">
    <name type="scientific">Nesterenkonia sphaerica</name>
    <dbReference type="NCBI Taxonomy" id="1804988"/>
    <lineage>
        <taxon>Bacteria</taxon>
        <taxon>Bacillati</taxon>
        <taxon>Actinomycetota</taxon>
        <taxon>Actinomycetes</taxon>
        <taxon>Micrococcales</taxon>
        <taxon>Micrococcaceae</taxon>
        <taxon>Nesterenkonia</taxon>
    </lineage>
</organism>
<dbReference type="Proteomes" id="UP000306544">
    <property type="component" value="Unassembled WGS sequence"/>
</dbReference>
<dbReference type="PANTHER" id="PTHR30086">
    <property type="entry name" value="ARGININE EXPORTER PROTEIN ARGO"/>
    <property type="match status" value="1"/>
</dbReference>
<comment type="subcellular location">
    <subcellularLocation>
        <location evidence="1">Cell membrane</location>
        <topology evidence="1">Multi-pass membrane protein</topology>
    </subcellularLocation>
</comment>
<evidence type="ECO:0000256" key="5">
    <source>
        <dbReference type="ARBA" id="ARBA00023136"/>
    </source>
</evidence>
<evidence type="ECO:0000256" key="4">
    <source>
        <dbReference type="ARBA" id="ARBA00022989"/>
    </source>
</evidence>
<proteinExistence type="predicted"/>
<feature type="transmembrane region" description="Helical" evidence="7">
    <location>
        <begin position="240"/>
        <end position="259"/>
    </location>
</feature>
<evidence type="ECO:0000256" key="3">
    <source>
        <dbReference type="ARBA" id="ARBA00022692"/>
    </source>
</evidence>
<evidence type="ECO:0000256" key="2">
    <source>
        <dbReference type="ARBA" id="ARBA00022475"/>
    </source>
</evidence>
<feature type="transmembrane region" description="Helical" evidence="7">
    <location>
        <begin position="6"/>
        <end position="27"/>
    </location>
</feature>
<reference evidence="8 9" key="1">
    <citation type="submission" date="2019-05" db="EMBL/GenBank/DDBJ databases">
        <title>Nesterenkonia sp. GY239, isolated from the Southern Atlantic Ocean.</title>
        <authorList>
            <person name="Zhang G."/>
        </authorList>
    </citation>
    <scope>NUCLEOTIDE SEQUENCE [LARGE SCALE GENOMIC DNA]</scope>
    <source>
        <strain evidence="8 9">GY239</strain>
    </source>
</reference>
<evidence type="ECO:0000313" key="9">
    <source>
        <dbReference type="Proteomes" id="UP000306544"/>
    </source>
</evidence>
<feature type="transmembrane region" description="Helical" evidence="7">
    <location>
        <begin position="67"/>
        <end position="85"/>
    </location>
</feature>
<feature type="transmembrane region" description="Helical" evidence="7">
    <location>
        <begin position="36"/>
        <end position="61"/>
    </location>
</feature>
<accession>A0A5R9AQ67</accession>
<feature type="compositionally biased region" description="Polar residues" evidence="6">
    <location>
        <begin position="97"/>
        <end position="110"/>
    </location>
</feature>
<dbReference type="AlphaFoldDB" id="A0A5R9AQ67"/>
<feature type="region of interest" description="Disordered" evidence="6">
    <location>
        <begin position="97"/>
        <end position="125"/>
    </location>
</feature>
<evidence type="ECO:0000256" key="6">
    <source>
        <dbReference type="SAM" id="MobiDB-lite"/>
    </source>
</evidence>
<dbReference type="OrthoDB" id="5638726at2"/>
<gene>
    <name evidence="8" type="ORF">FEF27_01015</name>
</gene>
<feature type="transmembrane region" description="Helical" evidence="7">
    <location>
        <begin position="204"/>
        <end position="228"/>
    </location>
</feature>
<name>A0A5R9AQ67_9MICC</name>
<dbReference type="PANTHER" id="PTHR30086:SF20">
    <property type="entry name" value="ARGININE EXPORTER PROTEIN ARGO-RELATED"/>
    <property type="match status" value="1"/>
</dbReference>
<keyword evidence="2" id="KW-1003">Cell membrane</keyword>
<comment type="caution">
    <text evidence="8">The sequence shown here is derived from an EMBL/GenBank/DDBJ whole genome shotgun (WGS) entry which is preliminary data.</text>
</comment>
<protein>
    <submittedName>
        <fullName evidence="8">Amino acid transporter</fullName>
    </submittedName>
</protein>
<evidence type="ECO:0000256" key="1">
    <source>
        <dbReference type="ARBA" id="ARBA00004651"/>
    </source>
</evidence>
<keyword evidence="9" id="KW-1185">Reference proteome</keyword>
<sequence>MLTVLLTGLLTTLALIVAIGPQSAWLLRQGLRRDRVALAALCCLLGDIVLIVAGTAGVGVVLDHAPWLLDAIRWVGVGYLTWFAYRSFRSAYKSRSGSEEGQSTAESQASGIHFPGGGGEVLPERSSREEVRVAMTSELPVVPEAAASGDTATKTRRKVRVTKVSKVSTVAATGLMLSVLNPHAWVDSLVVLGTMANAFGPDKWWFAAGAVLASVLWLNLLAGGSAVLAKLLSSPRTWKVIDVAVGVMMLVVAGVLAFTGF</sequence>